<evidence type="ECO:0000256" key="6">
    <source>
        <dbReference type="ARBA" id="ARBA00022801"/>
    </source>
</evidence>
<accession>A0A381YDB1</accession>
<evidence type="ECO:0000256" key="1">
    <source>
        <dbReference type="ARBA" id="ARBA00001946"/>
    </source>
</evidence>
<comment type="pathway">
    <text evidence="2">Amino-acid biosynthesis; L-serine biosynthesis; L-serine from 3-phospho-D-glycerate: step 3/3.</text>
</comment>
<keyword evidence="6" id="KW-0378">Hydrolase</keyword>
<dbReference type="SUPFAM" id="SSF56784">
    <property type="entry name" value="HAD-like"/>
    <property type="match status" value="1"/>
</dbReference>
<dbReference type="AlphaFoldDB" id="A0A381YDB1"/>
<reference evidence="9" key="1">
    <citation type="submission" date="2018-05" db="EMBL/GenBank/DDBJ databases">
        <authorList>
            <person name="Lanie J.A."/>
            <person name="Ng W.-L."/>
            <person name="Kazmierczak K.M."/>
            <person name="Andrzejewski T.M."/>
            <person name="Davidsen T.M."/>
            <person name="Wayne K.J."/>
            <person name="Tettelin H."/>
            <person name="Glass J.I."/>
            <person name="Rusch D."/>
            <person name="Podicherti R."/>
            <person name="Tsui H.-C.T."/>
            <person name="Winkler M.E."/>
        </authorList>
    </citation>
    <scope>NUCLEOTIDE SEQUENCE</scope>
</reference>
<keyword evidence="4" id="KW-0028">Amino-acid biosynthesis</keyword>
<dbReference type="PANTHER" id="PTHR43344:SF2">
    <property type="entry name" value="PHOSPHOSERINE PHOSPHATASE"/>
    <property type="match status" value="1"/>
</dbReference>
<dbReference type="InterPro" id="IPR036412">
    <property type="entry name" value="HAD-like_sf"/>
</dbReference>
<proteinExistence type="predicted"/>
<dbReference type="InterPro" id="IPR050582">
    <property type="entry name" value="HAD-like_SerB"/>
</dbReference>
<comment type="cofactor">
    <cofactor evidence="1">
        <name>Mg(2+)</name>
        <dbReference type="ChEBI" id="CHEBI:18420"/>
    </cofactor>
</comment>
<name>A0A381YDB1_9ZZZZ</name>
<keyword evidence="8" id="KW-0718">Serine biosynthesis</keyword>
<dbReference type="Gene3D" id="1.10.150.210">
    <property type="entry name" value="Phosphoserine phosphatase, domain 2"/>
    <property type="match status" value="1"/>
</dbReference>
<evidence type="ECO:0000256" key="4">
    <source>
        <dbReference type="ARBA" id="ARBA00022605"/>
    </source>
</evidence>
<dbReference type="EMBL" id="UINC01017963">
    <property type="protein sequence ID" value="SVA75018.1"/>
    <property type="molecule type" value="Genomic_DNA"/>
</dbReference>
<sequence>MRSVRKTNQSRRSPLARWPVYRHVIFDCDSTLTGIEGIDELANHPDSQQQVADLTRSAMDGKVNLETVYGERLEILQPTRGAVRALRSRYRKHVVEDAAALIHALQVLGHEVYIVSGGLFDPVREFGLHLGVAPEHIRAVEVEYDTLSGNWWQGQGPWHEAYLAVQHSVLTESDGKARVIRELLQNQTGRSLLVGDGVSDLLASREVDLFAGFGGVICRDRVASESKVFIQSQSIAPVLLLAAGTMALEHSGDAGVQALAEKAHTLTQSAALRWNEVRLAEKFEACFGTRATTGSERNL</sequence>
<dbReference type="NCBIfam" id="TIGR01488">
    <property type="entry name" value="HAD-SF-IB"/>
    <property type="match status" value="1"/>
</dbReference>
<dbReference type="InterPro" id="IPR023214">
    <property type="entry name" value="HAD_sf"/>
</dbReference>
<evidence type="ECO:0000313" key="9">
    <source>
        <dbReference type="EMBL" id="SVA75018.1"/>
    </source>
</evidence>
<evidence type="ECO:0000256" key="5">
    <source>
        <dbReference type="ARBA" id="ARBA00022723"/>
    </source>
</evidence>
<evidence type="ECO:0000256" key="2">
    <source>
        <dbReference type="ARBA" id="ARBA00005135"/>
    </source>
</evidence>
<dbReference type="EC" id="3.1.3.3" evidence="3"/>
<protein>
    <recommendedName>
        <fullName evidence="3">phosphoserine phosphatase</fullName>
        <ecNumber evidence="3">3.1.3.3</ecNumber>
    </recommendedName>
</protein>
<organism evidence="9">
    <name type="scientific">marine metagenome</name>
    <dbReference type="NCBI Taxonomy" id="408172"/>
    <lineage>
        <taxon>unclassified sequences</taxon>
        <taxon>metagenomes</taxon>
        <taxon>ecological metagenomes</taxon>
    </lineage>
</organism>
<keyword evidence="5" id="KW-0479">Metal-binding</keyword>
<dbReference type="Pfam" id="PF12710">
    <property type="entry name" value="HAD"/>
    <property type="match status" value="1"/>
</dbReference>
<dbReference type="GO" id="GO:0036424">
    <property type="term" value="F:L-phosphoserine phosphatase activity"/>
    <property type="evidence" value="ECO:0007669"/>
    <property type="project" value="TreeGrafter"/>
</dbReference>
<dbReference type="GO" id="GO:0005737">
    <property type="term" value="C:cytoplasm"/>
    <property type="evidence" value="ECO:0007669"/>
    <property type="project" value="TreeGrafter"/>
</dbReference>
<dbReference type="Gene3D" id="3.40.50.1000">
    <property type="entry name" value="HAD superfamily/HAD-like"/>
    <property type="match status" value="1"/>
</dbReference>
<evidence type="ECO:0000256" key="3">
    <source>
        <dbReference type="ARBA" id="ARBA00012640"/>
    </source>
</evidence>
<evidence type="ECO:0000256" key="8">
    <source>
        <dbReference type="ARBA" id="ARBA00023299"/>
    </source>
</evidence>
<dbReference type="GO" id="GO:0006564">
    <property type="term" value="P:L-serine biosynthetic process"/>
    <property type="evidence" value="ECO:0007669"/>
    <property type="project" value="UniProtKB-KW"/>
</dbReference>
<keyword evidence="7" id="KW-0460">Magnesium</keyword>
<gene>
    <name evidence="9" type="ORF">METZ01_LOCUS127872</name>
</gene>
<evidence type="ECO:0000256" key="7">
    <source>
        <dbReference type="ARBA" id="ARBA00022842"/>
    </source>
</evidence>
<dbReference type="PANTHER" id="PTHR43344">
    <property type="entry name" value="PHOSPHOSERINE PHOSPHATASE"/>
    <property type="match status" value="1"/>
</dbReference>
<dbReference type="GO" id="GO:0000287">
    <property type="term" value="F:magnesium ion binding"/>
    <property type="evidence" value="ECO:0007669"/>
    <property type="project" value="TreeGrafter"/>
</dbReference>